<evidence type="ECO:0000256" key="9">
    <source>
        <dbReference type="SAM" id="SignalP"/>
    </source>
</evidence>
<dbReference type="Pfam" id="PF03958">
    <property type="entry name" value="Secretin_N"/>
    <property type="match status" value="1"/>
</dbReference>
<dbReference type="Pfam" id="PF00263">
    <property type="entry name" value="Secretin"/>
    <property type="match status" value="1"/>
</dbReference>
<keyword evidence="12" id="KW-1185">Reference proteome</keyword>
<feature type="compositionally biased region" description="Low complexity" evidence="8">
    <location>
        <begin position="617"/>
        <end position="628"/>
    </location>
</feature>
<feature type="signal peptide" evidence="9">
    <location>
        <begin position="1"/>
        <end position="20"/>
    </location>
</feature>
<comment type="subcellular location">
    <subcellularLocation>
        <location evidence="7">Cell outer membrane</location>
    </subcellularLocation>
    <subcellularLocation>
        <location evidence="1">Membrane</location>
    </subcellularLocation>
</comment>
<dbReference type="InterPro" id="IPR011990">
    <property type="entry name" value="TPR-like_helical_dom_sf"/>
</dbReference>
<feature type="chain" id="PRO_5046140011" evidence="9">
    <location>
        <begin position="21"/>
        <end position="747"/>
    </location>
</feature>
<evidence type="ECO:0000256" key="2">
    <source>
        <dbReference type="ARBA" id="ARBA00022448"/>
    </source>
</evidence>
<dbReference type="InterPro" id="IPR038591">
    <property type="entry name" value="NolW-like_sf"/>
</dbReference>
<dbReference type="PANTHER" id="PTHR30332:SF17">
    <property type="entry name" value="TYPE IV PILIATION SYSTEM PROTEIN DR_0774-RELATED"/>
    <property type="match status" value="1"/>
</dbReference>
<dbReference type="InterPro" id="IPR004846">
    <property type="entry name" value="T2SS/T3SS_dom"/>
</dbReference>
<proteinExistence type="inferred from homology"/>
<dbReference type="EMBL" id="BAABLD010000008">
    <property type="protein sequence ID" value="GAA5163633.1"/>
    <property type="molecule type" value="Genomic_DNA"/>
</dbReference>
<dbReference type="InterPro" id="IPR001775">
    <property type="entry name" value="GspD/PilQ"/>
</dbReference>
<dbReference type="Proteomes" id="UP001500547">
    <property type="component" value="Unassembled WGS sequence"/>
</dbReference>
<dbReference type="PRINTS" id="PR01032">
    <property type="entry name" value="PHAGEIV"/>
</dbReference>
<evidence type="ECO:0000256" key="5">
    <source>
        <dbReference type="ARBA" id="ARBA00023237"/>
    </source>
</evidence>
<evidence type="ECO:0000313" key="11">
    <source>
        <dbReference type="EMBL" id="GAA5163633.1"/>
    </source>
</evidence>
<evidence type="ECO:0000256" key="3">
    <source>
        <dbReference type="ARBA" id="ARBA00022729"/>
    </source>
</evidence>
<dbReference type="Pfam" id="PF07660">
    <property type="entry name" value="STN"/>
    <property type="match status" value="1"/>
</dbReference>
<organism evidence="11 12">
    <name type="scientific">Viridibacterium curvum</name>
    <dbReference type="NCBI Taxonomy" id="1101404"/>
    <lineage>
        <taxon>Bacteria</taxon>
        <taxon>Pseudomonadati</taxon>
        <taxon>Pseudomonadota</taxon>
        <taxon>Betaproteobacteria</taxon>
        <taxon>Rhodocyclales</taxon>
        <taxon>Rhodocyclaceae</taxon>
        <taxon>Viridibacterium</taxon>
    </lineage>
</organism>
<keyword evidence="4" id="KW-0472">Membrane</keyword>
<comment type="caution">
    <text evidence="11">The sequence shown here is derived from an EMBL/GenBank/DDBJ whole genome shotgun (WGS) entry which is preliminary data.</text>
</comment>
<dbReference type="SMART" id="SM00965">
    <property type="entry name" value="STN"/>
    <property type="match status" value="1"/>
</dbReference>
<feature type="domain" description="Secretin/TonB short N-terminal" evidence="10">
    <location>
        <begin position="204"/>
        <end position="255"/>
    </location>
</feature>
<dbReference type="Gene3D" id="3.55.50.30">
    <property type="match status" value="1"/>
</dbReference>
<protein>
    <submittedName>
        <fullName evidence="11">Tetratricopeptide repeat protein</fullName>
    </submittedName>
</protein>
<keyword evidence="3 9" id="KW-0732">Signal</keyword>
<dbReference type="PRINTS" id="PR00811">
    <property type="entry name" value="BCTERIALGSPD"/>
</dbReference>
<dbReference type="InterPro" id="IPR050810">
    <property type="entry name" value="Bact_Secretion_Sys_Channel"/>
</dbReference>
<reference evidence="12" key="1">
    <citation type="journal article" date="2019" name="Int. J. Syst. Evol. Microbiol.">
        <title>The Global Catalogue of Microorganisms (GCM) 10K type strain sequencing project: providing services to taxonomists for standard genome sequencing and annotation.</title>
        <authorList>
            <consortium name="The Broad Institute Genomics Platform"/>
            <consortium name="The Broad Institute Genome Sequencing Center for Infectious Disease"/>
            <person name="Wu L."/>
            <person name="Ma J."/>
        </authorList>
    </citation>
    <scope>NUCLEOTIDE SEQUENCE [LARGE SCALE GENOMIC DNA]</scope>
    <source>
        <strain evidence="12">JCM 18715</strain>
    </source>
</reference>
<evidence type="ECO:0000256" key="1">
    <source>
        <dbReference type="ARBA" id="ARBA00004370"/>
    </source>
</evidence>
<dbReference type="InterPro" id="IPR005644">
    <property type="entry name" value="NolW-like"/>
</dbReference>
<name>A0ABP9QLC8_9RHOO</name>
<sequence>MQAHRLLSTLLALLLLNACATSPLEASRKLAEEGQPEAALKLLVEAMKESPSDQNLRIQYYRLRDGQVNRAISAAERARQGGQTAEARRQVALALRMDPGSSRAIDLNRALDDDADVAEQLKRAETLLDGKKYSDAEALARDLMARVPNHSGVRQLLRRLDTVQQPASAEVPGLRSQYTKPVTLEFRDTALRGVFEAISRTAGVNFVFDRDVRADTKVTVFVRNVMLDEAIRMVLVTNGLDRKMFNENSMLIYPANAAKQREHQDLVTRTFYLTNTDVKQAQTLVKTVVKTRDIFIDEKLNVMVIKDSAEAVRLAERLVAQIDIPDPEVMLDVEVLEVLRSRLINVGLQFPEQIGYGLLQPTTASSTVSGSIVTSNTTLGGQLQAGNINLRNTGQLVPYVPNPGLLLNLKDRDSDSNILANPRIRVRNREKAKIHIGDKLPVFTTTSTANVGVSATVNYLDVGLKFDVEPIVRLDDEVEIKVGLEVSSVVKEVTGPQSSLAYQIGTRNTSTVLRLRDGETQVLAGLISDEERSSAAHVPAIGRIPLLGRLFSNNNDSNTKTEIVLLITPRVLRNIQPNQTARASLAAGTDSSIGSEPLRISNTAARAIDVRGGQGATGNAAARAAQRAPGEEPPPNATVQRVTITLGGPREVRAGQEAVVIITANASSALRSADVALNWDPSLFETVGDGGGTVPLTVNGGVATGQLRLRAKAAGTARIEIGTASFSNEAGDVPTTTPEPLEIKVVP</sequence>
<evidence type="ECO:0000256" key="8">
    <source>
        <dbReference type="SAM" id="MobiDB-lite"/>
    </source>
</evidence>
<evidence type="ECO:0000259" key="10">
    <source>
        <dbReference type="SMART" id="SM00965"/>
    </source>
</evidence>
<dbReference type="InterPro" id="IPR011662">
    <property type="entry name" value="Secretin/TonB_short_N"/>
</dbReference>
<evidence type="ECO:0000256" key="4">
    <source>
        <dbReference type="ARBA" id="ARBA00023136"/>
    </source>
</evidence>
<gene>
    <name evidence="11" type="ORF">GCM10025770_16140</name>
</gene>
<dbReference type="RefSeq" id="WP_345532386.1">
    <property type="nucleotide sequence ID" value="NZ_BAABLD010000008.1"/>
</dbReference>
<evidence type="ECO:0000313" key="12">
    <source>
        <dbReference type="Proteomes" id="UP001500547"/>
    </source>
</evidence>
<dbReference type="Gene3D" id="1.25.40.10">
    <property type="entry name" value="Tetratricopeptide repeat domain"/>
    <property type="match status" value="1"/>
</dbReference>
<keyword evidence="5" id="KW-0998">Cell outer membrane</keyword>
<keyword evidence="2 7" id="KW-0813">Transport</keyword>
<evidence type="ECO:0000256" key="6">
    <source>
        <dbReference type="RuleBase" id="RU004003"/>
    </source>
</evidence>
<comment type="similarity">
    <text evidence="6">Belongs to the bacterial secretin family.</text>
</comment>
<accession>A0ABP9QLC8</accession>
<evidence type="ECO:0000256" key="7">
    <source>
        <dbReference type="RuleBase" id="RU004004"/>
    </source>
</evidence>
<feature type="region of interest" description="Disordered" evidence="8">
    <location>
        <begin position="612"/>
        <end position="638"/>
    </location>
</feature>
<dbReference type="Gene3D" id="3.30.1370.120">
    <property type="match status" value="1"/>
</dbReference>
<dbReference type="PANTHER" id="PTHR30332">
    <property type="entry name" value="PROBABLE GENERAL SECRETION PATHWAY PROTEIN D"/>
    <property type="match status" value="1"/>
</dbReference>